<gene>
    <name evidence="1" type="ORF">TICRE_21710</name>
</gene>
<dbReference type="Gene3D" id="3.90.1700.10">
    <property type="entry name" value="v583 domain like"/>
    <property type="match status" value="1"/>
</dbReference>
<keyword evidence="2" id="KW-1185">Reference proteome</keyword>
<comment type="caution">
    <text evidence="1">The sequence shown here is derived from an EMBL/GenBank/DDBJ whole genome shotgun (WGS) entry which is preliminary data.</text>
</comment>
<dbReference type="Pfam" id="PF06545">
    <property type="entry name" value="AllG"/>
    <property type="match status" value="1"/>
</dbReference>
<dbReference type="Gene3D" id="3.90.1710.10">
    <property type="entry name" value="Enterococcus faecalis V583 domain"/>
    <property type="match status" value="1"/>
</dbReference>
<dbReference type="Gene3D" id="1.10.10.660">
    <property type="entry name" value="conserved protein of unknown function from Enterococcus faecalis V583"/>
    <property type="match status" value="1"/>
</dbReference>
<evidence type="ECO:0000313" key="1">
    <source>
        <dbReference type="EMBL" id="OLS01795.1"/>
    </source>
</evidence>
<dbReference type="Gene3D" id="3.40.50.720">
    <property type="entry name" value="NAD(P)-binding Rossmann-like Domain"/>
    <property type="match status" value="1"/>
</dbReference>
<proteinExistence type="predicted"/>
<dbReference type="InterPro" id="IPR009499">
    <property type="entry name" value="AllG-like"/>
</dbReference>
<sequence length="471" mass="51576">MSGINKLFSQELKILNIGTSKFKDDLELQGQDVLQLDWEPAAGGDIKLLNIVDKLSSRKEIETANKEAVKRMINSHPILVDIDKAINVIPGMKENMILHSGPPIEWDMMAGPMQGAIIGALIYEKRAKNEDEARKIAASGEIEFAPCNEHNTVGPMAGIVSPSMPVHVIYNKTYGNYGYCTINEGLGKVLRYGAFNDEVIERLRWIEEEFAPTMKKALKNTQDGIDIKSIISQAIHMGDECHNRNKAATSLFFREIVSYVIDTDVDTSVIKRVLDFIKENEHYFLNLSMPSCKVATDAAHGIENSTIVTTMARNGVEFGIRVSGLGEKEWFTAPANMIKGLMFPGFKEDDASPDIGDSSITETMGIGGFSMGASPAIVQFVGGTIEDAIGYSESMYNITEGENTNYSIPNLNFRGSAIGIDIIKVIEKGILPIINTGMAHKVAGIGQVGAGLVNPPMECFKKAITEFDRKN</sequence>
<protein>
    <submittedName>
        <fullName evidence="1">Membrane protein FdrA</fullName>
    </submittedName>
</protein>
<dbReference type="InterPro" id="IPR024033">
    <property type="entry name" value="OXTCase_su_AllG_h-dom"/>
</dbReference>
<reference evidence="1 2" key="1">
    <citation type="submission" date="2016-02" db="EMBL/GenBank/DDBJ databases">
        <title>Genome sequence of Tissierella creatinophila DSM 6911.</title>
        <authorList>
            <person name="Poehlein A."/>
            <person name="Daniel R."/>
        </authorList>
    </citation>
    <scope>NUCLEOTIDE SEQUENCE [LARGE SCALE GENOMIC DNA]</scope>
    <source>
        <strain evidence="1 2">DSM 6911</strain>
    </source>
</reference>
<organism evidence="1 2">
    <name type="scientific">Tissierella creatinophila DSM 6911</name>
    <dbReference type="NCBI Taxonomy" id="1123403"/>
    <lineage>
        <taxon>Bacteria</taxon>
        <taxon>Bacillati</taxon>
        <taxon>Bacillota</taxon>
        <taxon>Tissierellia</taxon>
        <taxon>Tissierellales</taxon>
        <taxon>Tissierellaceae</taxon>
        <taxon>Tissierella</taxon>
    </lineage>
</organism>
<name>A0A1U7M3E0_TISCR</name>
<dbReference type="RefSeq" id="WP_075727945.1">
    <property type="nucleotide sequence ID" value="NZ_LTDM01000059.1"/>
</dbReference>
<dbReference type="Proteomes" id="UP000186112">
    <property type="component" value="Unassembled WGS sequence"/>
</dbReference>
<dbReference type="AlphaFoldDB" id="A0A1U7M3E0"/>
<dbReference type="OrthoDB" id="6193532at2"/>
<evidence type="ECO:0000313" key="2">
    <source>
        <dbReference type="Proteomes" id="UP000186112"/>
    </source>
</evidence>
<accession>A0A1U7M3E0</accession>
<dbReference type="EMBL" id="LTDM01000059">
    <property type="protein sequence ID" value="OLS01795.1"/>
    <property type="molecule type" value="Genomic_DNA"/>
</dbReference>